<organism evidence="2 3">
    <name type="scientific">Chryseobacterium vrystaatense</name>
    <dbReference type="NCBI Taxonomy" id="307480"/>
    <lineage>
        <taxon>Bacteria</taxon>
        <taxon>Pseudomonadati</taxon>
        <taxon>Bacteroidota</taxon>
        <taxon>Flavobacteriia</taxon>
        <taxon>Flavobacteriales</taxon>
        <taxon>Weeksellaceae</taxon>
        <taxon>Chryseobacterium group</taxon>
        <taxon>Chryseobacterium</taxon>
    </lineage>
</organism>
<keyword evidence="3" id="KW-1185">Reference proteome</keyword>
<evidence type="ECO:0000256" key="1">
    <source>
        <dbReference type="SAM" id="MobiDB-lite"/>
    </source>
</evidence>
<reference evidence="2 3" key="1">
    <citation type="submission" date="2014-07" db="EMBL/GenBank/DDBJ databases">
        <title>Genome of Chryseobacterium vrystaatense LMG 22846.</title>
        <authorList>
            <person name="Pipes S.E."/>
            <person name="Stropko S.J."/>
            <person name="Newman J.D."/>
        </authorList>
    </citation>
    <scope>NUCLEOTIDE SEQUENCE [LARGE SCALE GENOMIC DNA]</scope>
    <source>
        <strain evidence="2 3">LMG 22846</strain>
    </source>
</reference>
<protein>
    <submittedName>
        <fullName evidence="2">Uncharacterized protein</fullName>
    </submittedName>
</protein>
<dbReference type="EMBL" id="JPRI01000002">
    <property type="protein sequence ID" value="KFF27391.1"/>
    <property type="molecule type" value="Genomic_DNA"/>
</dbReference>
<proteinExistence type="predicted"/>
<evidence type="ECO:0000313" key="2">
    <source>
        <dbReference type="EMBL" id="KFF27391.1"/>
    </source>
</evidence>
<comment type="caution">
    <text evidence="2">The sequence shown here is derived from an EMBL/GenBank/DDBJ whole genome shotgun (WGS) entry which is preliminary data.</text>
</comment>
<dbReference type="Proteomes" id="UP000028719">
    <property type="component" value="Unassembled WGS sequence"/>
</dbReference>
<name>A0ABR4UQJ7_9FLAO</name>
<evidence type="ECO:0000313" key="3">
    <source>
        <dbReference type="Proteomes" id="UP000028719"/>
    </source>
</evidence>
<feature type="region of interest" description="Disordered" evidence="1">
    <location>
        <begin position="15"/>
        <end position="67"/>
    </location>
</feature>
<sequence length="67" mass="7305">MEICKLDSRKPKIHIISNSKETAKDKEVTKNMNTVGNPSSTPKSVDGTTGPLPPDETIDPTKPDRSQ</sequence>
<feature type="compositionally biased region" description="Polar residues" evidence="1">
    <location>
        <begin position="30"/>
        <end position="47"/>
    </location>
</feature>
<gene>
    <name evidence="2" type="ORF">IW16_09210</name>
</gene>
<accession>A0ABR4UQJ7</accession>